<sequence>MGGDLGCLDNVERYINLPIFSTEERTCLLSILINKLKSVRIFNNMDAALLRTIGDVGLSLKESRVFLGLLELGSGNAAQVAKVAELNRSTAYLLLEDLVRRGFVVYVPHAKVKRYMPVDPVKLVQIARERAENLKFMLPLLQSVFVGGTKRPRVEIHEGKEAVLSVFSSFGAAKNAFYISSFNHLRELFGETIDHWVESAQRGETKTQTRQLLVRDVEAEKFHEGVAGIDQWETRFLPEDFSIEMDLAIVDDVVGITHFDPLYSVVIRSKPLADSLLSLFELIWLQGK</sequence>
<dbReference type="Pfam" id="PF01978">
    <property type="entry name" value="TrmB"/>
    <property type="match status" value="1"/>
</dbReference>
<proteinExistence type="predicted"/>
<organism evidence="2 3">
    <name type="scientific">Candidatus Uhrbacteria bacterium CG_4_9_14_3_um_filter_50_9</name>
    <dbReference type="NCBI Taxonomy" id="1975035"/>
    <lineage>
        <taxon>Bacteria</taxon>
        <taxon>Candidatus Uhriibacteriota</taxon>
    </lineage>
</organism>
<dbReference type="InterPro" id="IPR002831">
    <property type="entry name" value="Tscrpt_reg_TrmB_N"/>
</dbReference>
<dbReference type="InterPro" id="IPR036388">
    <property type="entry name" value="WH-like_DNA-bd_sf"/>
</dbReference>
<evidence type="ECO:0000259" key="1">
    <source>
        <dbReference type="Pfam" id="PF01978"/>
    </source>
</evidence>
<dbReference type="Gene3D" id="1.10.10.10">
    <property type="entry name" value="Winged helix-like DNA-binding domain superfamily/Winged helix DNA-binding domain"/>
    <property type="match status" value="1"/>
</dbReference>
<reference evidence="3" key="1">
    <citation type="submission" date="2017-09" db="EMBL/GenBank/DDBJ databases">
        <title>Depth-based differentiation of microbial function through sediment-hosted aquifers and enrichment of novel symbionts in the deep terrestrial subsurface.</title>
        <authorList>
            <person name="Probst A.J."/>
            <person name="Ladd B."/>
            <person name="Jarett J.K."/>
            <person name="Geller-Mcgrath D.E."/>
            <person name="Sieber C.M.K."/>
            <person name="Emerson J.B."/>
            <person name="Anantharaman K."/>
            <person name="Thomas B.C."/>
            <person name="Malmstrom R."/>
            <person name="Stieglmeier M."/>
            <person name="Klingl A."/>
            <person name="Woyke T."/>
            <person name="Ryan C.M."/>
            <person name="Banfield J.F."/>
        </authorList>
    </citation>
    <scope>NUCLEOTIDE SEQUENCE [LARGE SCALE GENOMIC DNA]</scope>
</reference>
<dbReference type="PANTHER" id="PTHR34293:SF1">
    <property type="entry name" value="HTH-TYPE TRANSCRIPTIONAL REGULATOR TRMBL2"/>
    <property type="match status" value="1"/>
</dbReference>
<comment type="caution">
    <text evidence="2">The sequence shown here is derived from an EMBL/GenBank/DDBJ whole genome shotgun (WGS) entry which is preliminary data.</text>
</comment>
<dbReference type="Proteomes" id="UP000229385">
    <property type="component" value="Unassembled WGS sequence"/>
</dbReference>
<dbReference type="PANTHER" id="PTHR34293">
    <property type="entry name" value="HTH-TYPE TRANSCRIPTIONAL REGULATOR TRMBL2"/>
    <property type="match status" value="1"/>
</dbReference>
<dbReference type="EMBL" id="PFWU01000029">
    <property type="protein sequence ID" value="PJA45607.1"/>
    <property type="molecule type" value="Genomic_DNA"/>
</dbReference>
<name>A0A2M7XCJ9_9BACT</name>
<dbReference type="InterPro" id="IPR051797">
    <property type="entry name" value="TrmB-like"/>
</dbReference>
<evidence type="ECO:0000313" key="2">
    <source>
        <dbReference type="EMBL" id="PJA45607.1"/>
    </source>
</evidence>
<dbReference type="SUPFAM" id="SSF46785">
    <property type="entry name" value="Winged helix' DNA-binding domain"/>
    <property type="match status" value="1"/>
</dbReference>
<feature type="domain" description="Transcription regulator TrmB N-terminal" evidence="1">
    <location>
        <begin position="56"/>
        <end position="120"/>
    </location>
</feature>
<protein>
    <recommendedName>
        <fullName evidence="1">Transcription regulator TrmB N-terminal domain-containing protein</fullName>
    </recommendedName>
</protein>
<accession>A0A2M7XCJ9</accession>
<gene>
    <name evidence="2" type="ORF">CO174_02310</name>
</gene>
<evidence type="ECO:0000313" key="3">
    <source>
        <dbReference type="Proteomes" id="UP000229385"/>
    </source>
</evidence>
<dbReference type="AlphaFoldDB" id="A0A2M7XCJ9"/>
<dbReference type="InterPro" id="IPR036390">
    <property type="entry name" value="WH_DNA-bd_sf"/>
</dbReference>